<evidence type="ECO:0000256" key="2">
    <source>
        <dbReference type="ARBA" id="ARBA00022803"/>
    </source>
</evidence>
<dbReference type="SMART" id="SM00028">
    <property type="entry name" value="TPR"/>
    <property type="match status" value="4"/>
</dbReference>
<dbReference type="PANTHER" id="PTHR44858:SF1">
    <property type="entry name" value="UDP-N-ACETYLGLUCOSAMINE--PEPTIDE N-ACETYLGLUCOSAMINYLTRANSFERASE SPINDLY-RELATED"/>
    <property type="match status" value="1"/>
</dbReference>
<dbReference type="Proteomes" id="UP000034746">
    <property type="component" value="Unassembled WGS sequence"/>
</dbReference>
<keyword evidence="1" id="KW-0677">Repeat</keyword>
<organism evidence="4 5">
    <name type="scientific">Candidatus Uhrbacteria bacterium GW2011_GWF2_41_16</name>
    <dbReference type="NCBI Taxonomy" id="1618997"/>
    <lineage>
        <taxon>Bacteria</taxon>
        <taxon>Candidatus Uhriibacteriota</taxon>
    </lineage>
</organism>
<feature type="repeat" description="TPR" evidence="3">
    <location>
        <begin position="58"/>
        <end position="91"/>
    </location>
</feature>
<accession>A0A0G0V487</accession>
<reference evidence="4 5" key="1">
    <citation type="journal article" date="2015" name="Nature">
        <title>rRNA introns, odd ribosomes, and small enigmatic genomes across a large radiation of phyla.</title>
        <authorList>
            <person name="Brown C.T."/>
            <person name="Hug L.A."/>
            <person name="Thomas B.C."/>
            <person name="Sharon I."/>
            <person name="Castelle C.J."/>
            <person name="Singh A."/>
            <person name="Wilkins M.J."/>
            <person name="Williams K.H."/>
            <person name="Banfield J.F."/>
        </authorList>
    </citation>
    <scope>NUCLEOTIDE SEQUENCE [LARGE SCALE GENOMIC DNA]</scope>
</reference>
<name>A0A0G0V487_9BACT</name>
<evidence type="ECO:0000313" key="5">
    <source>
        <dbReference type="Proteomes" id="UP000034746"/>
    </source>
</evidence>
<dbReference type="EMBL" id="LCAU01000043">
    <property type="protein sequence ID" value="KKR95758.1"/>
    <property type="molecule type" value="Genomic_DNA"/>
</dbReference>
<dbReference type="InterPro" id="IPR013105">
    <property type="entry name" value="TPR_2"/>
</dbReference>
<keyword evidence="2 3" id="KW-0802">TPR repeat</keyword>
<dbReference type="PANTHER" id="PTHR44858">
    <property type="entry name" value="TETRATRICOPEPTIDE REPEAT PROTEIN 6"/>
    <property type="match status" value="1"/>
</dbReference>
<evidence type="ECO:0000256" key="3">
    <source>
        <dbReference type="PROSITE-ProRule" id="PRU00339"/>
    </source>
</evidence>
<dbReference type="SUPFAM" id="SSF48452">
    <property type="entry name" value="TPR-like"/>
    <property type="match status" value="1"/>
</dbReference>
<dbReference type="GO" id="GO:0009279">
    <property type="term" value="C:cell outer membrane"/>
    <property type="evidence" value="ECO:0007669"/>
    <property type="project" value="TreeGrafter"/>
</dbReference>
<dbReference type="Gene3D" id="1.25.40.10">
    <property type="entry name" value="Tetratricopeptide repeat domain"/>
    <property type="match status" value="2"/>
</dbReference>
<feature type="repeat" description="TPR" evidence="3">
    <location>
        <begin position="126"/>
        <end position="159"/>
    </location>
</feature>
<dbReference type="PROSITE" id="PS50293">
    <property type="entry name" value="TPR_REGION"/>
    <property type="match status" value="2"/>
</dbReference>
<dbReference type="InterPro" id="IPR019734">
    <property type="entry name" value="TPR_rpt"/>
</dbReference>
<dbReference type="GO" id="GO:0046813">
    <property type="term" value="P:receptor-mediated virion attachment to host cell"/>
    <property type="evidence" value="ECO:0007669"/>
    <property type="project" value="TreeGrafter"/>
</dbReference>
<feature type="repeat" description="TPR" evidence="3">
    <location>
        <begin position="92"/>
        <end position="125"/>
    </location>
</feature>
<comment type="caution">
    <text evidence="4">The sequence shown here is derived from an EMBL/GenBank/DDBJ whole genome shotgun (WGS) entry which is preliminary data.</text>
</comment>
<sequence length="175" mass="19975">MDKLQGAVDSFKKALTIDPSYSDARTNLGIVYGKMDQWDDAINEFNKALSNPKYTTPQIAHYNLGYAYFNKGDYQSAIVEFKEAAKIQPEIAMFYQLLGNSYTKLDMTKDAITAYEEAKRLDPANVDIYYNLGFAYYKEEKRSEAMNAFKKVVELAPDSTAAEESMKYIDILKEK</sequence>
<dbReference type="PROSITE" id="PS50005">
    <property type="entry name" value="TPR"/>
    <property type="match status" value="4"/>
</dbReference>
<protein>
    <submittedName>
        <fullName evidence="4">Uncharacterized protein</fullName>
    </submittedName>
</protein>
<dbReference type="InterPro" id="IPR011990">
    <property type="entry name" value="TPR-like_helical_dom_sf"/>
</dbReference>
<dbReference type="AlphaFoldDB" id="A0A0G0V487"/>
<dbReference type="Pfam" id="PF07719">
    <property type="entry name" value="TPR_2"/>
    <property type="match status" value="1"/>
</dbReference>
<evidence type="ECO:0000313" key="4">
    <source>
        <dbReference type="EMBL" id="KKR95758.1"/>
    </source>
</evidence>
<dbReference type="InterPro" id="IPR050498">
    <property type="entry name" value="Ycf3"/>
</dbReference>
<evidence type="ECO:0000256" key="1">
    <source>
        <dbReference type="ARBA" id="ARBA00022737"/>
    </source>
</evidence>
<dbReference type="Pfam" id="PF13414">
    <property type="entry name" value="TPR_11"/>
    <property type="match status" value="2"/>
</dbReference>
<gene>
    <name evidence="4" type="ORF">UU48_C0043G0003</name>
</gene>
<feature type="repeat" description="TPR" evidence="3">
    <location>
        <begin position="22"/>
        <end position="55"/>
    </location>
</feature>
<proteinExistence type="predicted"/>